<sequence length="424" mass="47921">MSLKSQIHEVITIPHEVLEGITLSQSSVDERFRWRQNRHTKLKEDAVYSLSGIFDVDMAPVYSEGTEEAFRRLHDKIRSREECLRDLGSTDSRNDKKRIEDTKGGLLEGSYRWVLDNSSFQQWHNDPATAVLRGLLYLLVNQQPALIANIRKTYDQAGKTMFDDANACVALTEILADVLQDPSLGTTYLVIDALDECITDLPKLLHFLAKYSFASFQQAGHNLSLELNAKSVAAAVDIFIKQEVDQLAQEKQNKANVRSGVLQQLTSNANGTFLWVALVCQDLKATPKWNVLKKIALFPPRLDSLYRWMMQQISKHEQDMRDANELTRLVQDARRFVMYHKGPIESYPLQTYASALFFSPTGSMIRRLFRHEEPKGVTVKPVIIAGWSACLQTLEGHSSAVSSVAFSHDSTKLALASYDNTIKL</sequence>
<gene>
    <name evidence="1" type="ORF">BU25DRAFT_492343</name>
</gene>
<evidence type="ECO:0000313" key="2">
    <source>
        <dbReference type="Proteomes" id="UP000799754"/>
    </source>
</evidence>
<proteinExistence type="predicted"/>
<reference evidence="1" key="1">
    <citation type="journal article" date="2020" name="Stud. Mycol.">
        <title>101 Dothideomycetes genomes: a test case for predicting lifestyles and emergence of pathogens.</title>
        <authorList>
            <person name="Haridas S."/>
            <person name="Albert R."/>
            <person name="Binder M."/>
            <person name="Bloem J."/>
            <person name="Labutti K."/>
            <person name="Salamov A."/>
            <person name="Andreopoulos B."/>
            <person name="Baker S."/>
            <person name="Barry K."/>
            <person name="Bills G."/>
            <person name="Bluhm B."/>
            <person name="Cannon C."/>
            <person name="Castanera R."/>
            <person name="Culley D."/>
            <person name="Daum C."/>
            <person name="Ezra D."/>
            <person name="Gonzalez J."/>
            <person name="Henrissat B."/>
            <person name="Kuo A."/>
            <person name="Liang C."/>
            <person name="Lipzen A."/>
            <person name="Lutzoni F."/>
            <person name="Magnuson J."/>
            <person name="Mondo S."/>
            <person name="Nolan M."/>
            <person name="Ohm R."/>
            <person name="Pangilinan J."/>
            <person name="Park H.-J."/>
            <person name="Ramirez L."/>
            <person name="Alfaro M."/>
            <person name="Sun H."/>
            <person name="Tritt A."/>
            <person name="Yoshinaga Y."/>
            <person name="Zwiers L.-H."/>
            <person name="Turgeon B."/>
            <person name="Goodwin S."/>
            <person name="Spatafora J."/>
            <person name="Crous P."/>
            <person name="Grigoriev I."/>
        </authorList>
    </citation>
    <scope>NUCLEOTIDE SEQUENCE</scope>
    <source>
        <strain evidence="1">CBS 525.71</strain>
    </source>
</reference>
<accession>A0ACB6RZ51</accession>
<organism evidence="1 2">
    <name type="scientific">Macroventuria anomochaeta</name>
    <dbReference type="NCBI Taxonomy" id="301207"/>
    <lineage>
        <taxon>Eukaryota</taxon>
        <taxon>Fungi</taxon>
        <taxon>Dikarya</taxon>
        <taxon>Ascomycota</taxon>
        <taxon>Pezizomycotina</taxon>
        <taxon>Dothideomycetes</taxon>
        <taxon>Pleosporomycetidae</taxon>
        <taxon>Pleosporales</taxon>
        <taxon>Pleosporineae</taxon>
        <taxon>Didymellaceae</taxon>
        <taxon>Macroventuria</taxon>
    </lineage>
</organism>
<evidence type="ECO:0000313" key="1">
    <source>
        <dbReference type="EMBL" id="KAF2626214.1"/>
    </source>
</evidence>
<comment type="caution">
    <text evidence="1">The sequence shown here is derived from an EMBL/GenBank/DDBJ whole genome shotgun (WGS) entry which is preliminary data.</text>
</comment>
<protein>
    <submittedName>
        <fullName evidence="1">Uncharacterized protein</fullName>
    </submittedName>
</protein>
<name>A0ACB6RZ51_9PLEO</name>
<dbReference type="Proteomes" id="UP000799754">
    <property type="component" value="Unassembled WGS sequence"/>
</dbReference>
<keyword evidence="2" id="KW-1185">Reference proteome</keyword>
<dbReference type="EMBL" id="MU006722">
    <property type="protein sequence ID" value="KAF2626214.1"/>
    <property type="molecule type" value="Genomic_DNA"/>
</dbReference>